<dbReference type="PROSITE" id="PS50977">
    <property type="entry name" value="HTH_TETR_2"/>
    <property type="match status" value="1"/>
</dbReference>
<dbReference type="Gene3D" id="1.10.357.10">
    <property type="entry name" value="Tetracycline Repressor, domain 2"/>
    <property type="match status" value="1"/>
</dbReference>
<dbReference type="InterPro" id="IPR009057">
    <property type="entry name" value="Homeodomain-like_sf"/>
</dbReference>
<keyword evidence="1" id="KW-0805">Transcription regulation</keyword>
<gene>
    <name evidence="6" type="ORF">D4A47_10855</name>
</gene>
<dbReference type="Pfam" id="PF00440">
    <property type="entry name" value="TetR_N"/>
    <property type="match status" value="1"/>
</dbReference>
<accession>A0A498CMA6</accession>
<protein>
    <submittedName>
        <fullName evidence="6">TetR/AcrR family transcriptional regulator</fullName>
    </submittedName>
</protein>
<dbReference type="InterPro" id="IPR023772">
    <property type="entry name" value="DNA-bd_HTH_TetR-type_CS"/>
</dbReference>
<dbReference type="PANTHER" id="PTHR30055:SF234">
    <property type="entry name" value="HTH-TYPE TRANSCRIPTIONAL REGULATOR BETI"/>
    <property type="match status" value="1"/>
</dbReference>
<evidence type="ECO:0000256" key="2">
    <source>
        <dbReference type="ARBA" id="ARBA00023125"/>
    </source>
</evidence>
<keyword evidence="7" id="KW-1185">Reference proteome</keyword>
<reference evidence="6 7" key="1">
    <citation type="submission" date="2018-10" db="EMBL/GenBank/DDBJ databases">
        <title>Anaerotruncus faecis sp. nov., isolated from human feces.</title>
        <authorList>
            <person name="Wang Y.-J."/>
        </authorList>
    </citation>
    <scope>NUCLEOTIDE SEQUENCE [LARGE SCALE GENOMIC DNA]</scope>
    <source>
        <strain evidence="6 7">22A2-44</strain>
    </source>
</reference>
<dbReference type="GO" id="GO:0000976">
    <property type="term" value="F:transcription cis-regulatory region binding"/>
    <property type="evidence" value="ECO:0007669"/>
    <property type="project" value="TreeGrafter"/>
</dbReference>
<name>A0A498CMA6_9FIRM</name>
<evidence type="ECO:0000259" key="5">
    <source>
        <dbReference type="PROSITE" id="PS50977"/>
    </source>
</evidence>
<evidence type="ECO:0000256" key="3">
    <source>
        <dbReference type="ARBA" id="ARBA00023163"/>
    </source>
</evidence>
<dbReference type="SUPFAM" id="SSF46689">
    <property type="entry name" value="Homeodomain-like"/>
    <property type="match status" value="1"/>
</dbReference>
<dbReference type="AlphaFoldDB" id="A0A498CMA6"/>
<organism evidence="6 7">
    <name type="scientific">Anaerotruncus massiliensis</name>
    <name type="common">ex Liu et al. 2021</name>
    <dbReference type="NCBI Taxonomy" id="2321404"/>
    <lineage>
        <taxon>Bacteria</taxon>
        <taxon>Bacillati</taxon>
        <taxon>Bacillota</taxon>
        <taxon>Clostridia</taxon>
        <taxon>Eubacteriales</taxon>
        <taxon>Oscillospiraceae</taxon>
        <taxon>Anaerotruncus</taxon>
    </lineage>
</organism>
<keyword evidence="3" id="KW-0804">Transcription</keyword>
<dbReference type="PANTHER" id="PTHR30055">
    <property type="entry name" value="HTH-TYPE TRANSCRIPTIONAL REGULATOR RUTR"/>
    <property type="match status" value="1"/>
</dbReference>
<feature type="DNA-binding region" description="H-T-H motif" evidence="4">
    <location>
        <begin position="35"/>
        <end position="54"/>
    </location>
</feature>
<keyword evidence="2 4" id="KW-0238">DNA-binding</keyword>
<proteinExistence type="predicted"/>
<sequence length="206" mass="23933">MPKVAYSEAERERVRKELITTGLELMAKQGIQHTTIEQIYLRVGISRTFFYSFFPAKEDLVVQAFYYQQPQMLARARELMDDPGLGWREGVERFLRRVCYGGRDRFAIMSIEEQQALAKCLSEDKRREFLKRRLAFFTEMLRAFGIRAGTQTVKLLGNLLFSAAILRKAIPDTLPFLFSDAADDATDFQINAILDYMETLREQDHP</sequence>
<dbReference type="GO" id="GO:0003700">
    <property type="term" value="F:DNA-binding transcription factor activity"/>
    <property type="evidence" value="ECO:0007669"/>
    <property type="project" value="TreeGrafter"/>
</dbReference>
<evidence type="ECO:0000256" key="1">
    <source>
        <dbReference type="ARBA" id="ARBA00023015"/>
    </source>
</evidence>
<dbReference type="InterPro" id="IPR001647">
    <property type="entry name" value="HTH_TetR"/>
</dbReference>
<dbReference type="EMBL" id="RCHT01000024">
    <property type="protein sequence ID" value="RLL09066.1"/>
    <property type="molecule type" value="Genomic_DNA"/>
</dbReference>
<dbReference type="PROSITE" id="PS01081">
    <property type="entry name" value="HTH_TETR_1"/>
    <property type="match status" value="1"/>
</dbReference>
<feature type="domain" description="HTH tetR-type" evidence="5">
    <location>
        <begin position="12"/>
        <end position="72"/>
    </location>
</feature>
<evidence type="ECO:0000313" key="6">
    <source>
        <dbReference type="EMBL" id="RLL09066.1"/>
    </source>
</evidence>
<dbReference type="Proteomes" id="UP000276301">
    <property type="component" value="Unassembled WGS sequence"/>
</dbReference>
<evidence type="ECO:0000256" key="4">
    <source>
        <dbReference type="PROSITE-ProRule" id="PRU00335"/>
    </source>
</evidence>
<dbReference type="RefSeq" id="WP_121587290.1">
    <property type="nucleotide sequence ID" value="NZ_RCHT01000024.1"/>
</dbReference>
<evidence type="ECO:0000313" key="7">
    <source>
        <dbReference type="Proteomes" id="UP000276301"/>
    </source>
</evidence>
<comment type="caution">
    <text evidence="6">The sequence shown here is derived from an EMBL/GenBank/DDBJ whole genome shotgun (WGS) entry which is preliminary data.</text>
</comment>
<dbReference type="InterPro" id="IPR050109">
    <property type="entry name" value="HTH-type_TetR-like_transc_reg"/>
</dbReference>